<dbReference type="AlphaFoldDB" id="A0A9D5AE01"/>
<evidence type="ECO:0000256" key="2">
    <source>
        <dbReference type="SAM" id="MobiDB-lite"/>
    </source>
</evidence>
<organism evidence="3 4">
    <name type="scientific">Pisum sativum</name>
    <name type="common">Garden pea</name>
    <name type="synonym">Lathyrus oleraceus</name>
    <dbReference type="NCBI Taxonomy" id="3888"/>
    <lineage>
        <taxon>Eukaryota</taxon>
        <taxon>Viridiplantae</taxon>
        <taxon>Streptophyta</taxon>
        <taxon>Embryophyta</taxon>
        <taxon>Tracheophyta</taxon>
        <taxon>Spermatophyta</taxon>
        <taxon>Magnoliopsida</taxon>
        <taxon>eudicotyledons</taxon>
        <taxon>Gunneridae</taxon>
        <taxon>Pentapetalae</taxon>
        <taxon>rosids</taxon>
        <taxon>fabids</taxon>
        <taxon>Fabales</taxon>
        <taxon>Fabaceae</taxon>
        <taxon>Papilionoideae</taxon>
        <taxon>50 kb inversion clade</taxon>
        <taxon>NPAAA clade</taxon>
        <taxon>Hologalegina</taxon>
        <taxon>IRL clade</taxon>
        <taxon>Fabeae</taxon>
        <taxon>Lathyrus</taxon>
    </lineage>
</organism>
<accession>A0A9D5AE01</accession>
<dbReference type="InterPro" id="IPR034568">
    <property type="entry name" value="MED30"/>
</dbReference>
<evidence type="ECO:0008006" key="5">
    <source>
        <dbReference type="Google" id="ProtNLM"/>
    </source>
</evidence>
<name>A0A9D5AE01_PEA</name>
<evidence type="ECO:0000256" key="1">
    <source>
        <dbReference type="SAM" id="Coils"/>
    </source>
</evidence>
<keyword evidence="4" id="KW-1185">Reference proteome</keyword>
<feature type="region of interest" description="Disordered" evidence="2">
    <location>
        <begin position="56"/>
        <end position="91"/>
    </location>
</feature>
<evidence type="ECO:0000313" key="3">
    <source>
        <dbReference type="EMBL" id="KAI5404663.1"/>
    </source>
</evidence>
<feature type="coiled-coil region" evidence="1">
    <location>
        <begin position="130"/>
        <end position="157"/>
    </location>
</feature>
<dbReference type="PANTHER" id="PTHR36406">
    <property type="entry name" value="MEDIATOR OF RNA POLYMERASE II TRANSCRIPTION SUBUNIT 30"/>
    <property type="match status" value="1"/>
</dbReference>
<dbReference type="GO" id="GO:0016592">
    <property type="term" value="C:mediator complex"/>
    <property type="evidence" value="ECO:0007669"/>
    <property type="project" value="EnsemblPlants"/>
</dbReference>
<dbReference type="Proteomes" id="UP001058974">
    <property type="component" value="Chromosome 5"/>
</dbReference>
<dbReference type="PANTHER" id="PTHR36406:SF2">
    <property type="entry name" value="MEDIATOR OF RNA POLYMERASE II TRANSCRIPTION SUBUNIT 30"/>
    <property type="match status" value="1"/>
</dbReference>
<keyword evidence="1" id="KW-0175">Coiled coil</keyword>
<gene>
    <name evidence="3" type="ORF">KIW84_051718</name>
</gene>
<evidence type="ECO:0000313" key="4">
    <source>
        <dbReference type="Proteomes" id="UP001058974"/>
    </source>
</evidence>
<dbReference type="EMBL" id="JAMSHJ010000005">
    <property type="protein sequence ID" value="KAI5404663.1"/>
    <property type="molecule type" value="Genomic_DNA"/>
</dbReference>
<protein>
    <recommendedName>
        <fullName evidence="5">Mediator of RNA polymerase II transcription subunit 30</fullName>
    </recommendedName>
</protein>
<dbReference type="Gramene" id="Psat05G0171800-T1">
    <property type="protein sequence ID" value="KAI5404663.1"/>
    <property type="gene ID" value="KIW84_051718"/>
</dbReference>
<dbReference type="OrthoDB" id="532289at2759"/>
<reference evidence="3 4" key="1">
    <citation type="journal article" date="2022" name="Nat. Genet.">
        <title>Improved pea reference genome and pan-genome highlight genomic features and evolutionary characteristics.</title>
        <authorList>
            <person name="Yang T."/>
            <person name="Liu R."/>
            <person name="Luo Y."/>
            <person name="Hu S."/>
            <person name="Wang D."/>
            <person name="Wang C."/>
            <person name="Pandey M.K."/>
            <person name="Ge S."/>
            <person name="Xu Q."/>
            <person name="Li N."/>
            <person name="Li G."/>
            <person name="Huang Y."/>
            <person name="Saxena R.K."/>
            <person name="Ji Y."/>
            <person name="Li M."/>
            <person name="Yan X."/>
            <person name="He Y."/>
            <person name="Liu Y."/>
            <person name="Wang X."/>
            <person name="Xiang C."/>
            <person name="Varshney R.K."/>
            <person name="Ding H."/>
            <person name="Gao S."/>
            <person name="Zong X."/>
        </authorList>
    </citation>
    <scope>NUCLEOTIDE SEQUENCE [LARGE SCALE GENOMIC DNA]</scope>
    <source>
        <strain evidence="3 4">cv. Zhongwan 6</strain>
    </source>
</reference>
<comment type="caution">
    <text evidence="3">The sequence shown here is derived from an EMBL/GenBank/DDBJ whole genome shotgun (WGS) entry which is preliminary data.</text>
</comment>
<proteinExistence type="predicted"/>
<feature type="compositionally biased region" description="Polar residues" evidence="2">
    <location>
        <begin position="56"/>
        <end position="66"/>
    </location>
</feature>
<sequence length="181" mass="19327">MEEISVNGSMSISGKTTQDLAMEGHRYLEETIQYAYKILSSMNDELCNPAMWSTPSSAVTSPNALSPNGDAASDNSGQHADGAASGGGTGGALDEARFRYKKAVAGLRSVLVAIPNSQKTNTFDNGSAASPADEAEMEKLEEQASSLRKELGNKNLHLKILIDQIRELITDISTWQSPFST</sequence>
<dbReference type="Gramene" id="Psat5g051960.1">
    <property type="protein sequence ID" value="Psat5g051960.1.cds"/>
    <property type="gene ID" value="Psat5g051960"/>
</dbReference>